<evidence type="ECO:0000259" key="1">
    <source>
        <dbReference type="Pfam" id="PF08588"/>
    </source>
</evidence>
<protein>
    <recommendedName>
        <fullName evidence="1">Domain of unknown function at the cortex 1 domain-containing protein</fullName>
    </recommendedName>
</protein>
<evidence type="ECO:0000313" key="3">
    <source>
        <dbReference type="Proteomes" id="UP000761534"/>
    </source>
</evidence>
<feature type="domain" description="Domain of unknown function at the cortex 1" evidence="1">
    <location>
        <begin position="5"/>
        <end position="243"/>
    </location>
</feature>
<gene>
    <name evidence="2" type="ORF">TRICI_006240</name>
</gene>
<dbReference type="InterPro" id="IPR013897">
    <property type="entry name" value="Duc1"/>
</dbReference>
<dbReference type="EMBL" id="SWFS01000507">
    <property type="protein sequence ID" value="KAA8900197.1"/>
    <property type="molecule type" value="Genomic_DNA"/>
</dbReference>
<dbReference type="PANTHER" id="PTHR34826">
    <property type="entry name" value="UPF0590 PROTEIN C409.17C"/>
    <property type="match status" value="1"/>
</dbReference>
<reference evidence="2" key="1">
    <citation type="journal article" date="2019" name="G3 (Bethesda)">
        <title>Genome Assemblies of Two Rare Opportunistic Yeast Pathogens: Diutina rugosa (syn. Candida rugosa) and Trichomonascus ciferrii (syn. Candida ciferrii).</title>
        <authorList>
            <person name="Mixao V."/>
            <person name="Saus E."/>
            <person name="Hansen A.P."/>
            <person name="Lass-Florl C."/>
            <person name="Gabaldon T."/>
        </authorList>
    </citation>
    <scope>NUCLEOTIDE SEQUENCE</scope>
    <source>
        <strain evidence="2">CBS 4856</strain>
    </source>
</reference>
<accession>A0A642UJJ9</accession>
<dbReference type="Proteomes" id="UP000761534">
    <property type="component" value="Unassembled WGS sequence"/>
</dbReference>
<evidence type="ECO:0000313" key="2">
    <source>
        <dbReference type="EMBL" id="KAA8900197.1"/>
    </source>
</evidence>
<proteinExistence type="predicted"/>
<dbReference type="PANTHER" id="PTHR34826:SF2">
    <property type="entry name" value="UPF0590 PROTEIN C409.17C"/>
    <property type="match status" value="1"/>
</dbReference>
<comment type="caution">
    <text evidence="2">The sequence shown here is derived from an EMBL/GenBank/DDBJ whole genome shotgun (WGS) entry which is preliminary data.</text>
</comment>
<dbReference type="VEuPathDB" id="FungiDB:TRICI_006240"/>
<name>A0A642UJJ9_9ASCO</name>
<dbReference type="OrthoDB" id="4095898at2759"/>
<keyword evidence="3" id="KW-1185">Reference proteome</keyword>
<dbReference type="Pfam" id="PF08588">
    <property type="entry name" value="Duc1"/>
    <property type="match status" value="1"/>
</dbReference>
<sequence length="246" mass="28642">MPYQLFVRAGTDYDAHEAIRVNEGEGDYVEFDNEDYCLRVAVRIQDYQGHSNSTCAYFEQEEHKYDQISVQMSIMFKSEQVNGDYLVWGNDFDEPIRDILPYGFSIGYNIMKWAIDPSIDGDAYADKPYLYGKALTSMNRIHKDDDKGWPGYLHNENLLTDTSSSARSKHFLNEANRKKFDFEPMVQYSFDFYTPYITLGKEFAIKLPGYNLNVEQYCGSQPLRYVLKNNATKKVYAVVLFDVKRL</sequence>
<organism evidence="2 3">
    <name type="scientific">Trichomonascus ciferrii</name>
    <dbReference type="NCBI Taxonomy" id="44093"/>
    <lineage>
        <taxon>Eukaryota</taxon>
        <taxon>Fungi</taxon>
        <taxon>Dikarya</taxon>
        <taxon>Ascomycota</taxon>
        <taxon>Saccharomycotina</taxon>
        <taxon>Dipodascomycetes</taxon>
        <taxon>Dipodascales</taxon>
        <taxon>Trichomonascaceae</taxon>
        <taxon>Trichomonascus</taxon>
        <taxon>Trichomonascus ciferrii complex</taxon>
    </lineage>
</organism>
<dbReference type="AlphaFoldDB" id="A0A642UJJ9"/>